<evidence type="ECO:0000313" key="4">
    <source>
        <dbReference type="Proteomes" id="UP000772434"/>
    </source>
</evidence>
<evidence type="ECO:0000256" key="1">
    <source>
        <dbReference type="SAM" id="Phobius"/>
    </source>
</evidence>
<dbReference type="Proteomes" id="UP000772434">
    <property type="component" value="Unassembled WGS sequence"/>
</dbReference>
<feature type="domain" description="DUF6533" evidence="2">
    <location>
        <begin position="23"/>
        <end position="67"/>
    </location>
</feature>
<protein>
    <recommendedName>
        <fullName evidence="2">DUF6533 domain-containing protein</fullName>
    </recommendedName>
</protein>
<accession>A0A9P5PAT7</accession>
<reference evidence="3" key="1">
    <citation type="submission" date="2020-11" db="EMBL/GenBank/DDBJ databases">
        <authorList>
            <consortium name="DOE Joint Genome Institute"/>
            <person name="Ahrendt S."/>
            <person name="Riley R."/>
            <person name="Andreopoulos W."/>
            <person name="Labutti K."/>
            <person name="Pangilinan J."/>
            <person name="Ruiz-Duenas F.J."/>
            <person name="Barrasa J.M."/>
            <person name="Sanchez-Garcia M."/>
            <person name="Camarero S."/>
            <person name="Miyauchi S."/>
            <person name="Serrano A."/>
            <person name="Linde D."/>
            <person name="Babiker R."/>
            <person name="Drula E."/>
            <person name="Ayuso-Fernandez I."/>
            <person name="Pacheco R."/>
            <person name="Padilla G."/>
            <person name="Ferreira P."/>
            <person name="Barriuso J."/>
            <person name="Kellner H."/>
            <person name="Castanera R."/>
            <person name="Alfaro M."/>
            <person name="Ramirez L."/>
            <person name="Pisabarro A.G."/>
            <person name="Kuo A."/>
            <person name="Tritt A."/>
            <person name="Lipzen A."/>
            <person name="He G."/>
            <person name="Yan M."/>
            <person name="Ng V."/>
            <person name="Cullen D."/>
            <person name="Martin F."/>
            <person name="Rosso M.-N."/>
            <person name="Henrissat B."/>
            <person name="Hibbett D."/>
            <person name="Martinez A.T."/>
            <person name="Grigoriev I.V."/>
        </authorList>
    </citation>
    <scope>NUCLEOTIDE SEQUENCE</scope>
    <source>
        <strain evidence="3">AH 40177</strain>
    </source>
</reference>
<feature type="transmembrane region" description="Helical" evidence="1">
    <location>
        <begin position="20"/>
        <end position="37"/>
    </location>
</feature>
<keyword evidence="1" id="KW-0472">Membrane</keyword>
<feature type="transmembrane region" description="Helical" evidence="1">
    <location>
        <begin position="97"/>
        <end position="115"/>
    </location>
</feature>
<dbReference type="EMBL" id="JADNRY010000262">
    <property type="protein sequence ID" value="KAF9060058.1"/>
    <property type="molecule type" value="Genomic_DNA"/>
</dbReference>
<dbReference type="InterPro" id="IPR045340">
    <property type="entry name" value="DUF6533"/>
</dbReference>
<organism evidence="3 4">
    <name type="scientific">Rhodocollybia butyracea</name>
    <dbReference type="NCBI Taxonomy" id="206335"/>
    <lineage>
        <taxon>Eukaryota</taxon>
        <taxon>Fungi</taxon>
        <taxon>Dikarya</taxon>
        <taxon>Basidiomycota</taxon>
        <taxon>Agaricomycotina</taxon>
        <taxon>Agaricomycetes</taxon>
        <taxon>Agaricomycetidae</taxon>
        <taxon>Agaricales</taxon>
        <taxon>Marasmiineae</taxon>
        <taxon>Omphalotaceae</taxon>
        <taxon>Rhodocollybia</taxon>
    </lineage>
</organism>
<feature type="transmembrane region" description="Helical" evidence="1">
    <location>
        <begin position="224"/>
        <end position="244"/>
    </location>
</feature>
<dbReference type="AlphaFoldDB" id="A0A9P5PAT7"/>
<comment type="caution">
    <text evidence="3">The sequence shown here is derived from an EMBL/GenBank/DDBJ whole genome shotgun (WGS) entry which is preliminary data.</text>
</comment>
<keyword evidence="1" id="KW-1133">Transmembrane helix</keyword>
<keyword evidence="1" id="KW-0812">Transmembrane</keyword>
<name>A0A9P5PAT7_9AGAR</name>
<evidence type="ECO:0000313" key="3">
    <source>
        <dbReference type="EMBL" id="KAF9060058.1"/>
    </source>
</evidence>
<sequence length="296" mass="32570">MDIVSMETLTSPSVAVPLLAQRYLTAIGIGILVYDHLLTIGSEIELIWAKPMTGPNFIFLFVRYGVLGCQILGAYVMSGGSTNVTNTNENHNSPSSIPAALTGPILHLLLVGFLLGYGATVGFTAACLHSILANPNAISYDPAPYHTCLISEKPKLWPGIWASQIAFDLYLAPLILLNAVNRPRAVHVKLLSDFNRDGGMLLMTLFLARVLNLVLSALPNTAFMIVGFFFSWALINCVTCRLYLRVEQMKIFPQSKEHQKIVVPPNYIFVTEEQVVVTEDHVMMAASEVHELNNIK</sequence>
<proteinExistence type="predicted"/>
<dbReference type="OrthoDB" id="3251775at2759"/>
<gene>
    <name evidence="3" type="ORF">BDP27DRAFT_1430504</name>
</gene>
<feature type="transmembrane region" description="Helical" evidence="1">
    <location>
        <begin position="57"/>
        <end position="77"/>
    </location>
</feature>
<dbReference type="Pfam" id="PF20151">
    <property type="entry name" value="DUF6533"/>
    <property type="match status" value="1"/>
</dbReference>
<evidence type="ECO:0000259" key="2">
    <source>
        <dbReference type="Pfam" id="PF20151"/>
    </source>
</evidence>
<feature type="transmembrane region" description="Helical" evidence="1">
    <location>
        <begin position="200"/>
        <end position="218"/>
    </location>
</feature>
<keyword evidence="4" id="KW-1185">Reference proteome</keyword>